<dbReference type="EMBL" id="FOFU01000015">
    <property type="protein sequence ID" value="SEQ89679.1"/>
    <property type="molecule type" value="Genomic_DNA"/>
</dbReference>
<dbReference type="InterPro" id="IPR003646">
    <property type="entry name" value="SH3-like_bac-type"/>
</dbReference>
<evidence type="ECO:0000313" key="3">
    <source>
        <dbReference type="Proteomes" id="UP000182360"/>
    </source>
</evidence>
<dbReference type="Pfam" id="PF08239">
    <property type="entry name" value="SH3_3"/>
    <property type="match status" value="1"/>
</dbReference>
<dbReference type="PROSITE" id="PS51781">
    <property type="entry name" value="SH3B"/>
    <property type="match status" value="1"/>
</dbReference>
<dbReference type="AlphaFoldDB" id="A0A1H9JS94"/>
<dbReference type="Gene3D" id="2.30.30.40">
    <property type="entry name" value="SH3 Domains"/>
    <property type="match status" value="1"/>
</dbReference>
<feature type="domain" description="SH3b" evidence="1">
    <location>
        <begin position="307"/>
        <end position="380"/>
    </location>
</feature>
<organism evidence="2 3">
    <name type="scientific">Treponema bryantii</name>
    <dbReference type="NCBI Taxonomy" id="163"/>
    <lineage>
        <taxon>Bacteria</taxon>
        <taxon>Pseudomonadati</taxon>
        <taxon>Spirochaetota</taxon>
        <taxon>Spirochaetia</taxon>
        <taxon>Spirochaetales</taxon>
        <taxon>Treponemataceae</taxon>
        <taxon>Treponema</taxon>
    </lineage>
</organism>
<proteinExistence type="predicted"/>
<dbReference type="RefSeq" id="WP_074645646.1">
    <property type="nucleotide sequence ID" value="NZ_FOFU01000015.1"/>
</dbReference>
<evidence type="ECO:0000259" key="1">
    <source>
        <dbReference type="PROSITE" id="PS51781"/>
    </source>
</evidence>
<name>A0A1H9JS94_9SPIR</name>
<dbReference type="OrthoDB" id="322924at2"/>
<reference evidence="2 3" key="1">
    <citation type="submission" date="2016-10" db="EMBL/GenBank/DDBJ databases">
        <authorList>
            <person name="de Groot N.N."/>
        </authorList>
    </citation>
    <scope>NUCLEOTIDE SEQUENCE [LARGE SCALE GENOMIC DNA]</scope>
    <source>
        <strain evidence="2 3">B25</strain>
    </source>
</reference>
<keyword evidence="3" id="KW-1185">Reference proteome</keyword>
<gene>
    <name evidence="2" type="ORF">SAMN04487977_1153</name>
</gene>
<evidence type="ECO:0000313" key="2">
    <source>
        <dbReference type="EMBL" id="SEQ89679.1"/>
    </source>
</evidence>
<dbReference type="Proteomes" id="UP000182360">
    <property type="component" value="Unassembled WGS sequence"/>
</dbReference>
<sequence length="396" mass="45818">MERNKLVHIKKTLLVFINVFILSNLFSQNVLKAEFELLAEYKDENKKLLNFYANDYESYSPLGPIIDSNGKLIFFNSLNNKFVFDRNSFFEDKTKNTYIDGIAYLNAVSSNGISVNQSKQIYTYKNADCQLNIFPEDKEYPRNYILFNNSILFIEDKMEDSFMLSFEGNGIKEIPYKDLQNWLNNNNFELGDGIITYNNQLYGSFYENWFEDSSLYGRLRNNYIIIPDDNSNCPRNFTIQTFDGKDKLTLEMNYSLAKNCENFVVSWGIGNYGEIYVLQGEDLNTPSRKYSSKNGTAKLYVIRNHLKNYGILNDDKIRLRKGPGTNTESLGTYPIKTGFRILEKSGVKQTIGGVTDEWIKVRLLDGTEGYFFGQYVQNLYDGPGTPLPWPNVPDWD</sequence>
<accession>A0A1H9JS94</accession>
<protein>
    <submittedName>
        <fullName evidence="2">SH3 domain-containing protein</fullName>
    </submittedName>
</protein>